<dbReference type="Gene3D" id="3.40.50.2300">
    <property type="match status" value="1"/>
</dbReference>
<evidence type="ECO:0000313" key="5">
    <source>
        <dbReference type="Proteomes" id="UP000291301"/>
    </source>
</evidence>
<dbReference type="AlphaFoldDB" id="A0A4V2MP40"/>
<sequence>MNINVSSEGKSRIIVYSTDPKLIKVVDAHFSKFAAYEYEAEPLATLLKKKKFDADHYDLVIMDLSDGAVLEDPSFPSARALVKSIPVIFVSDALTNERMRRVVRLDGEDWLLKPIDRRALVEAIAAQIQKLKTGTKKVHAVLSCGGGAGGTTLSIMLAYFLSRAHKRRRPKVAIFDVDFLTAAVAAYLNVENAFDLRDVINHPERVDLQFADIIKKRQESGFSVFSFENPEIYLDPKGVELVLRLLDVISFEHDHTVIDIPVQETAWKQQILKAVDTITLVANATVPAIQYAKATSARVRDIADPNCGIFVVVNRAHTGLFGGGIGKKEIAGVFGDQKVVILPDERKVMAEAQNRGVLPVEVSPRSKFCKGVDNLAASLWRTER</sequence>
<dbReference type="SUPFAM" id="SSF52172">
    <property type="entry name" value="CheY-like"/>
    <property type="match status" value="1"/>
</dbReference>
<organism evidence="4 5">
    <name type="scientific">Oricola cellulosilytica</name>
    <dbReference type="NCBI Taxonomy" id="1429082"/>
    <lineage>
        <taxon>Bacteria</taxon>
        <taxon>Pseudomonadati</taxon>
        <taxon>Pseudomonadota</taxon>
        <taxon>Alphaproteobacteria</taxon>
        <taxon>Hyphomicrobiales</taxon>
        <taxon>Ahrensiaceae</taxon>
        <taxon>Oricola</taxon>
    </lineage>
</organism>
<keyword evidence="5" id="KW-1185">Reference proteome</keyword>
<evidence type="ECO:0000256" key="1">
    <source>
        <dbReference type="PROSITE-ProRule" id="PRU00169"/>
    </source>
</evidence>
<dbReference type="GO" id="GO:0005829">
    <property type="term" value="C:cytosol"/>
    <property type="evidence" value="ECO:0007669"/>
    <property type="project" value="TreeGrafter"/>
</dbReference>
<dbReference type="InterPro" id="IPR027417">
    <property type="entry name" value="P-loop_NTPase"/>
</dbReference>
<dbReference type="GO" id="GO:0005524">
    <property type="term" value="F:ATP binding"/>
    <property type="evidence" value="ECO:0007669"/>
    <property type="project" value="TreeGrafter"/>
</dbReference>
<dbReference type="GO" id="GO:0009898">
    <property type="term" value="C:cytoplasmic side of plasma membrane"/>
    <property type="evidence" value="ECO:0007669"/>
    <property type="project" value="TreeGrafter"/>
</dbReference>
<dbReference type="InterPro" id="IPR050625">
    <property type="entry name" value="ParA/MinD_ATPase"/>
</dbReference>
<gene>
    <name evidence="4" type="ORF">E0D97_01740</name>
</gene>
<feature type="modified residue" description="4-aspartylphosphate" evidence="1">
    <location>
        <position position="63"/>
    </location>
</feature>
<dbReference type="RefSeq" id="WP_131564822.1">
    <property type="nucleotide sequence ID" value="NZ_JAINFK010000001.1"/>
</dbReference>
<feature type="transmembrane region" description="Helical" evidence="2">
    <location>
        <begin position="140"/>
        <end position="161"/>
    </location>
</feature>
<evidence type="ECO:0000313" key="4">
    <source>
        <dbReference type="EMBL" id="TCD16182.1"/>
    </source>
</evidence>
<comment type="caution">
    <text evidence="4">The sequence shown here is derived from an EMBL/GenBank/DDBJ whole genome shotgun (WGS) entry which is preliminary data.</text>
</comment>
<dbReference type="InterPro" id="IPR011006">
    <property type="entry name" value="CheY-like_superfamily"/>
</dbReference>
<feature type="domain" description="Response regulatory" evidence="3">
    <location>
        <begin position="12"/>
        <end position="128"/>
    </location>
</feature>
<evidence type="ECO:0000259" key="3">
    <source>
        <dbReference type="PROSITE" id="PS50110"/>
    </source>
</evidence>
<name>A0A4V2MP40_9HYPH</name>
<keyword evidence="2" id="KW-0812">Transmembrane</keyword>
<protein>
    <recommendedName>
        <fullName evidence="3">Response regulatory domain-containing protein</fullName>
    </recommendedName>
</protein>
<dbReference type="Gene3D" id="3.40.50.300">
    <property type="entry name" value="P-loop containing nucleotide triphosphate hydrolases"/>
    <property type="match status" value="1"/>
</dbReference>
<evidence type="ECO:0000256" key="2">
    <source>
        <dbReference type="SAM" id="Phobius"/>
    </source>
</evidence>
<dbReference type="PROSITE" id="PS50110">
    <property type="entry name" value="RESPONSE_REGULATORY"/>
    <property type="match status" value="1"/>
</dbReference>
<keyword evidence="2" id="KW-0472">Membrane</keyword>
<dbReference type="GO" id="GO:0000160">
    <property type="term" value="P:phosphorelay signal transduction system"/>
    <property type="evidence" value="ECO:0007669"/>
    <property type="project" value="InterPro"/>
</dbReference>
<dbReference type="EMBL" id="SJST01000001">
    <property type="protein sequence ID" value="TCD16182.1"/>
    <property type="molecule type" value="Genomic_DNA"/>
</dbReference>
<dbReference type="Proteomes" id="UP000291301">
    <property type="component" value="Unassembled WGS sequence"/>
</dbReference>
<dbReference type="PANTHER" id="PTHR43384:SF13">
    <property type="entry name" value="SLR0110 PROTEIN"/>
    <property type="match status" value="1"/>
</dbReference>
<dbReference type="OrthoDB" id="8281972at2"/>
<dbReference type="PANTHER" id="PTHR43384">
    <property type="entry name" value="SEPTUM SITE-DETERMINING PROTEIN MIND HOMOLOG, CHLOROPLASTIC-RELATED"/>
    <property type="match status" value="1"/>
</dbReference>
<keyword evidence="1" id="KW-0597">Phosphoprotein</keyword>
<dbReference type="GO" id="GO:0016887">
    <property type="term" value="F:ATP hydrolysis activity"/>
    <property type="evidence" value="ECO:0007669"/>
    <property type="project" value="TreeGrafter"/>
</dbReference>
<reference evidence="4 5" key="1">
    <citation type="journal article" date="2015" name="Antonie Van Leeuwenhoek">
        <title>Oricola cellulosilytica gen. nov., sp. nov., a cellulose-degrading bacterium of the family Phyllobacteriaceae isolated from surface seashore water, and emended descriptions of Mesorhizobium loti and Phyllobacterium myrsinacearum.</title>
        <authorList>
            <person name="Hameed A."/>
            <person name="Shahina M."/>
            <person name="Lai W.A."/>
            <person name="Lin S.Y."/>
            <person name="Young L.S."/>
            <person name="Liu Y.C."/>
            <person name="Hsu Y.H."/>
            <person name="Young C.C."/>
        </authorList>
    </citation>
    <scope>NUCLEOTIDE SEQUENCE [LARGE SCALE GENOMIC DNA]</scope>
    <source>
        <strain evidence="4 5">KCTC 52183</strain>
    </source>
</reference>
<proteinExistence type="predicted"/>
<accession>A0A4V2MP40</accession>
<dbReference type="InterPro" id="IPR001789">
    <property type="entry name" value="Sig_transdc_resp-reg_receiver"/>
</dbReference>
<dbReference type="SUPFAM" id="SSF52540">
    <property type="entry name" value="P-loop containing nucleoside triphosphate hydrolases"/>
    <property type="match status" value="1"/>
</dbReference>
<keyword evidence="2" id="KW-1133">Transmembrane helix</keyword>
<dbReference type="GO" id="GO:0051782">
    <property type="term" value="P:negative regulation of cell division"/>
    <property type="evidence" value="ECO:0007669"/>
    <property type="project" value="TreeGrafter"/>
</dbReference>